<evidence type="ECO:0000256" key="4">
    <source>
        <dbReference type="ARBA" id="ARBA00022902"/>
    </source>
</evidence>
<evidence type="ECO:0000313" key="14">
    <source>
        <dbReference type="Proteomes" id="UP000494165"/>
    </source>
</evidence>
<dbReference type="Pfam" id="PF00505">
    <property type="entry name" value="HMG_box"/>
    <property type="match status" value="1"/>
</dbReference>
<evidence type="ECO:0000313" key="13">
    <source>
        <dbReference type="EMBL" id="CAB3362926.1"/>
    </source>
</evidence>
<evidence type="ECO:0000256" key="10">
    <source>
        <dbReference type="SAM" id="MobiDB-lite"/>
    </source>
</evidence>
<dbReference type="GO" id="GO:0016199">
    <property type="term" value="P:axon midline choice point recognition"/>
    <property type="evidence" value="ECO:0007669"/>
    <property type="project" value="UniProtKB-ARBA"/>
</dbReference>
<keyword evidence="4" id="KW-0524">Neurogenesis</keyword>
<feature type="DNA-binding region" description="HMG box" evidence="9">
    <location>
        <begin position="334"/>
        <end position="402"/>
    </location>
</feature>
<proteinExistence type="predicted"/>
<dbReference type="InterPro" id="IPR011333">
    <property type="entry name" value="SKP1/BTB/POZ_sf"/>
</dbReference>
<protein>
    <recommendedName>
        <fullName evidence="15">HMG box domain-containing protein</fullName>
    </recommendedName>
</protein>
<dbReference type="Gene3D" id="3.30.710.10">
    <property type="entry name" value="Potassium Channel Kv1.1, Chain A"/>
    <property type="match status" value="1"/>
</dbReference>
<dbReference type="PANTHER" id="PTHR23110:SF111">
    <property type="entry name" value="LONGITUDINALS LACKING PROTEIN, ISOFORMS F_I_K_T"/>
    <property type="match status" value="1"/>
</dbReference>
<dbReference type="InterPro" id="IPR009071">
    <property type="entry name" value="HMG_box_dom"/>
</dbReference>
<evidence type="ECO:0008006" key="15">
    <source>
        <dbReference type="Google" id="ProtNLM"/>
    </source>
</evidence>
<dbReference type="GO" id="GO:0045476">
    <property type="term" value="P:nurse cell apoptotic process"/>
    <property type="evidence" value="ECO:0007669"/>
    <property type="project" value="UniProtKB-ARBA"/>
</dbReference>
<dbReference type="CDD" id="cd18315">
    <property type="entry name" value="BTB_POZ_BAB-like"/>
    <property type="match status" value="1"/>
</dbReference>
<feature type="region of interest" description="Disordered" evidence="10">
    <location>
        <begin position="176"/>
        <end position="231"/>
    </location>
</feature>
<evidence type="ECO:0000256" key="9">
    <source>
        <dbReference type="PROSITE-ProRule" id="PRU00267"/>
    </source>
</evidence>
<comment type="subcellular location">
    <subcellularLocation>
        <location evidence="1">Nucleus</location>
    </subcellularLocation>
</comment>
<dbReference type="OrthoDB" id="6247875at2759"/>
<reference evidence="13 14" key="1">
    <citation type="submission" date="2020-04" db="EMBL/GenBank/DDBJ databases">
        <authorList>
            <person name="Alioto T."/>
            <person name="Alioto T."/>
            <person name="Gomez Garrido J."/>
        </authorList>
    </citation>
    <scope>NUCLEOTIDE SEQUENCE [LARGE SCALE GENOMIC DNA]</scope>
</reference>
<dbReference type="PROSITE" id="PS50097">
    <property type="entry name" value="BTB"/>
    <property type="match status" value="1"/>
</dbReference>
<dbReference type="GO" id="GO:0045467">
    <property type="term" value="P:R7 cell development"/>
    <property type="evidence" value="ECO:0007669"/>
    <property type="project" value="UniProtKB-ARBA"/>
</dbReference>
<dbReference type="Gene3D" id="1.10.30.10">
    <property type="entry name" value="High mobility group box domain"/>
    <property type="match status" value="1"/>
</dbReference>
<evidence type="ECO:0000256" key="7">
    <source>
        <dbReference type="ARBA" id="ARBA00023242"/>
    </source>
</evidence>
<evidence type="ECO:0000256" key="3">
    <source>
        <dbReference type="ARBA" id="ARBA00022782"/>
    </source>
</evidence>
<dbReference type="CDD" id="cd01389">
    <property type="entry name" value="HMG-box_ROX1-like"/>
    <property type="match status" value="1"/>
</dbReference>
<dbReference type="InterPro" id="IPR036910">
    <property type="entry name" value="HMG_box_dom_sf"/>
</dbReference>
<accession>A0A8S1BTV9</accession>
<evidence type="ECO:0000256" key="8">
    <source>
        <dbReference type="ARBA" id="ARBA00037382"/>
    </source>
</evidence>
<dbReference type="InterPro" id="IPR051095">
    <property type="entry name" value="Dros_DevTransReg"/>
</dbReference>
<evidence type="ECO:0000256" key="2">
    <source>
        <dbReference type="ARBA" id="ARBA00022473"/>
    </source>
</evidence>
<feature type="domain" description="HMG box" evidence="12">
    <location>
        <begin position="334"/>
        <end position="402"/>
    </location>
</feature>
<name>A0A8S1BTV9_9INSE</name>
<dbReference type="AlphaFoldDB" id="A0A8S1BTV9"/>
<keyword evidence="7 9" id="KW-0539">Nucleus</keyword>
<feature type="domain" description="BTB" evidence="11">
    <location>
        <begin position="81"/>
        <end position="146"/>
    </location>
</feature>
<keyword evidence="9" id="KW-0238">DNA-binding</keyword>
<dbReference type="SUPFAM" id="SSF47095">
    <property type="entry name" value="HMG-box"/>
    <property type="match status" value="1"/>
</dbReference>
<organism evidence="13 14">
    <name type="scientific">Cloeon dipterum</name>
    <dbReference type="NCBI Taxonomy" id="197152"/>
    <lineage>
        <taxon>Eukaryota</taxon>
        <taxon>Metazoa</taxon>
        <taxon>Ecdysozoa</taxon>
        <taxon>Arthropoda</taxon>
        <taxon>Hexapoda</taxon>
        <taxon>Insecta</taxon>
        <taxon>Pterygota</taxon>
        <taxon>Palaeoptera</taxon>
        <taxon>Ephemeroptera</taxon>
        <taxon>Pisciforma</taxon>
        <taxon>Baetidae</taxon>
        <taxon>Cloeon</taxon>
    </lineage>
</organism>
<dbReference type="GO" id="GO:0007526">
    <property type="term" value="P:larval somatic muscle development"/>
    <property type="evidence" value="ECO:0007669"/>
    <property type="project" value="UniProtKB-ARBA"/>
</dbReference>
<dbReference type="InterPro" id="IPR000210">
    <property type="entry name" value="BTB/POZ_dom"/>
</dbReference>
<evidence type="ECO:0000259" key="11">
    <source>
        <dbReference type="PROSITE" id="PS50097"/>
    </source>
</evidence>
<sequence>MSLQSVANKATFLRRQNLGVRNFHPVCSDGPKVNSSGLDHQQNSMLNSEECGEQQLHLRWNNHSSTMLDVFIEQFKQQNLIDVTLSCQGRHFRAHRMVLSACSPYFQDIFNNHNTPHPIVILNHMNSNHVKSLLEFMYKGEIRVLESELDSFLLLAETLQVKGLCNIRSKIVVKRPTTADLDSEPKSKVCKSEHESNSELPMLGESETNERLESSANEDSAEETCNPAGKKARKVAHVVRVQLGDSSSTDKGDSELASLIKVEPPDITDIDASSPDVKEEDPRVVIDLPVVDDNVTTITTTTFRPNKVAGVTTLKGKKVRGTEVCGGGEDAEKIRRPPNAFMIFANEWRRKLAAENPSDSNKAISIRLGVLWKSMDSNEKQAYYNAAKAADMEHKKKYPGYYYSPKEAREALLRKKLTKKKPCFEATQLVRVLMPVTDDDADDMDDASQVPLS</sequence>
<dbReference type="Proteomes" id="UP000494165">
    <property type="component" value="Unassembled WGS sequence"/>
</dbReference>
<dbReference type="SMART" id="SM00225">
    <property type="entry name" value="BTB"/>
    <property type="match status" value="1"/>
</dbReference>
<evidence type="ECO:0000256" key="1">
    <source>
        <dbReference type="ARBA" id="ARBA00004123"/>
    </source>
</evidence>
<dbReference type="GO" id="GO:0006357">
    <property type="term" value="P:regulation of transcription by RNA polymerase II"/>
    <property type="evidence" value="ECO:0007669"/>
    <property type="project" value="TreeGrafter"/>
</dbReference>
<dbReference type="GO" id="GO:0008406">
    <property type="term" value="P:gonad development"/>
    <property type="evidence" value="ECO:0007669"/>
    <property type="project" value="UniProtKB-ARBA"/>
</dbReference>
<comment type="function">
    <text evidence="8">Putative transcription factor required for axon growth and guidance in the central and peripheral nervous systems. Repels CNS axons away from the midline by promoting the expression of the midline repellent sli and its receptor robo.</text>
</comment>
<dbReference type="GO" id="GO:0003677">
    <property type="term" value="F:DNA binding"/>
    <property type="evidence" value="ECO:0007669"/>
    <property type="project" value="UniProtKB-UniRule"/>
</dbReference>
<keyword evidence="5" id="KW-0805">Transcription regulation</keyword>
<dbReference type="SUPFAM" id="SSF54695">
    <property type="entry name" value="POZ domain"/>
    <property type="match status" value="1"/>
</dbReference>
<keyword evidence="2" id="KW-0217">Developmental protein</keyword>
<comment type="caution">
    <text evidence="13">The sequence shown here is derived from an EMBL/GenBank/DDBJ whole genome shotgun (WGS) entry which is preliminary data.</text>
</comment>
<dbReference type="PROSITE" id="PS50118">
    <property type="entry name" value="HMG_BOX_2"/>
    <property type="match status" value="1"/>
</dbReference>
<dbReference type="PANTHER" id="PTHR23110">
    <property type="entry name" value="BTB DOMAIN TRANSCRIPTION FACTOR"/>
    <property type="match status" value="1"/>
</dbReference>
<keyword evidence="3" id="KW-0221">Differentiation</keyword>
<keyword evidence="14" id="KW-1185">Reference proteome</keyword>
<dbReference type="Pfam" id="PF00651">
    <property type="entry name" value="BTB"/>
    <property type="match status" value="1"/>
</dbReference>
<dbReference type="GO" id="GO:0035167">
    <property type="term" value="P:larval lymph gland hemopoiesis"/>
    <property type="evidence" value="ECO:0007669"/>
    <property type="project" value="UniProtKB-ARBA"/>
</dbReference>
<gene>
    <name evidence="13" type="ORF">CLODIP_2_CD15468</name>
</gene>
<dbReference type="GO" id="GO:0005634">
    <property type="term" value="C:nucleus"/>
    <property type="evidence" value="ECO:0007669"/>
    <property type="project" value="UniProtKB-SubCell"/>
</dbReference>
<evidence type="ECO:0000256" key="6">
    <source>
        <dbReference type="ARBA" id="ARBA00023163"/>
    </source>
</evidence>
<evidence type="ECO:0000259" key="12">
    <source>
        <dbReference type="PROSITE" id="PS50118"/>
    </source>
</evidence>
<keyword evidence="6" id="KW-0804">Transcription</keyword>
<dbReference type="GO" id="GO:0048813">
    <property type="term" value="P:dendrite morphogenesis"/>
    <property type="evidence" value="ECO:0007669"/>
    <property type="project" value="UniProtKB-ARBA"/>
</dbReference>
<evidence type="ECO:0000256" key="5">
    <source>
        <dbReference type="ARBA" id="ARBA00023015"/>
    </source>
</evidence>
<feature type="compositionally biased region" description="Basic and acidic residues" evidence="10">
    <location>
        <begin position="183"/>
        <end position="197"/>
    </location>
</feature>
<dbReference type="EMBL" id="CADEPI010000010">
    <property type="protein sequence ID" value="CAB3362926.1"/>
    <property type="molecule type" value="Genomic_DNA"/>
</dbReference>
<dbReference type="GO" id="GO:0007464">
    <property type="term" value="P:R3/R4 cell fate commitment"/>
    <property type="evidence" value="ECO:0007669"/>
    <property type="project" value="UniProtKB-ARBA"/>
</dbReference>
<dbReference type="SMART" id="SM00398">
    <property type="entry name" value="HMG"/>
    <property type="match status" value="1"/>
</dbReference>